<sequence>MEEYQKSGTNNILKSTFVKYCSSFIQPEVEKIINDNGDKLVVLDFFATWCGPCRAIAPKFEELSTKHTTVVLAKVDVDVNEEAAAKYNVTAMPTFVFFKGGKEIDKLVGADETKLEEMITKHK</sequence>
<keyword evidence="1" id="KW-1015">Disulfide bond</keyword>
<dbReference type="SUPFAM" id="SSF52833">
    <property type="entry name" value="Thioredoxin-like"/>
    <property type="match status" value="1"/>
</dbReference>
<dbReference type="NCBIfam" id="TIGR01068">
    <property type="entry name" value="thioredoxin"/>
    <property type="match status" value="1"/>
</dbReference>
<dbReference type="GO" id="GO:0015035">
    <property type="term" value="F:protein-disulfide reductase activity"/>
    <property type="evidence" value="ECO:0007669"/>
    <property type="project" value="InterPro"/>
</dbReference>
<dbReference type="InterPro" id="IPR005746">
    <property type="entry name" value="Thioredoxin"/>
</dbReference>
<comment type="caution">
    <text evidence="3">The sequence shown here is derived from an EMBL/GenBank/DDBJ whole genome shotgun (WGS) entry which is preliminary data.</text>
</comment>
<dbReference type="InterPro" id="IPR017937">
    <property type="entry name" value="Thioredoxin_CS"/>
</dbReference>
<evidence type="ECO:0000256" key="1">
    <source>
        <dbReference type="ARBA" id="ARBA00023157"/>
    </source>
</evidence>
<name>A0A8E0VFS7_9TREM</name>
<reference evidence="3" key="1">
    <citation type="submission" date="2019-05" db="EMBL/GenBank/DDBJ databases">
        <title>Annotation for the trematode Fasciolopsis buski.</title>
        <authorList>
            <person name="Choi Y.-J."/>
        </authorList>
    </citation>
    <scope>NUCLEOTIDE SEQUENCE</scope>
    <source>
        <strain evidence="3">HT</strain>
        <tissue evidence="3">Whole worm</tissue>
    </source>
</reference>
<proteinExistence type="predicted"/>
<dbReference type="AlphaFoldDB" id="A0A8E0VFS7"/>
<feature type="domain" description="Thioredoxin" evidence="2">
    <location>
        <begin position="1"/>
        <end position="123"/>
    </location>
</feature>
<dbReference type="PROSITE" id="PS00194">
    <property type="entry name" value="THIOREDOXIN_1"/>
    <property type="match status" value="1"/>
</dbReference>
<gene>
    <name evidence="3" type="ORF">FBUS_07021</name>
</gene>
<keyword evidence="4" id="KW-1185">Reference proteome</keyword>
<dbReference type="InterPro" id="IPR013766">
    <property type="entry name" value="Thioredoxin_domain"/>
</dbReference>
<evidence type="ECO:0000259" key="2">
    <source>
        <dbReference type="PROSITE" id="PS51352"/>
    </source>
</evidence>
<dbReference type="FunFam" id="3.40.30.10:FF:000245">
    <property type="entry name" value="Thioredoxin"/>
    <property type="match status" value="1"/>
</dbReference>
<dbReference type="Pfam" id="PF00085">
    <property type="entry name" value="Thioredoxin"/>
    <property type="match status" value="1"/>
</dbReference>
<evidence type="ECO:0000313" key="4">
    <source>
        <dbReference type="Proteomes" id="UP000728185"/>
    </source>
</evidence>
<dbReference type="PANTHER" id="PTHR46115">
    <property type="entry name" value="THIOREDOXIN-LIKE PROTEIN 1"/>
    <property type="match status" value="1"/>
</dbReference>
<dbReference type="EMBL" id="LUCM01009280">
    <property type="protein sequence ID" value="KAA0187222.1"/>
    <property type="molecule type" value="Genomic_DNA"/>
</dbReference>
<dbReference type="CDD" id="cd02947">
    <property type="entry name" value="TRX_family"/>
    <property type="match status" value="1"/>
</dbReference>
<dbReference type="Gene3D" id="3.40.30.10">
    <property type="entry name" value="Glutaredoxin"/>
    <property type="match status" value="1"/>
</dbReference>
<dbReference type="PROSITE" id="PS51352">
    <property type="entry name" value="THIOREDOXIN_2"/>
    <property type="match status" value="1"/>
</dbReference>
<accession>A0A8E0VFS7</accession>
<protein>
    <submittedName>
        <fullName evidence="3">Thioredoxin H-type</fullName>
    </submittedName>
</protein>
<organism evidence="3 4">
    <name type="scientific">Fasciolopsis buskii</name>
    <dbReference type="NCBI Taxonomy" id="27845"/>
    <lineage>
        <taxon>Eukaryota</taxon>
        <taxon>Metazoa</taxon>
        <taxon>Spiralia</taxon>
        <taxon>Lophotrochozoa</taxon>
        <taxon>Platyhelminthes</taxon>
        <taxon>Trematoda</taxon>
        <taxon>Digenea</taxon>
        <taxon>Plagiorchiida</taxon>
        <taxon>Echinostomata</taxon>
        <taxon>Echinostomatoidea</taxon>
        <taxon>Fasciolidae</taxon>
        <taxon>Fasciolopsis</taxon>
    </lineage>
</organism>
<evidence type="ECO:0000313" key="3">
    <source>
        <dbReference type="EMBL" id="KAA0187222.1"/>
    </source>
</evidence>
<dbReference type="PRINTS" id="PR00421">
    <property type="entry name" value="THIOREDOXIN"/>
</dbReference>
<dbReference type="OrthoDB" id="2121326at2759"/>
<dbReference type="InterPro" id="IPR036249">
    <property type="entry name" value="Thioredoxin-like_sf"/>
</dbReference>
<dbReference type="Proteomes" id="UP000728185">
    <property type="component" value="Unassembled WGS sequence"/>
</dbReference>